<evidence type="ECO:0000313" key="1">
    <source>
        <dbReference type="EMBL" id="CAB4026365.1"/>
    </source>
</evidence>
<dbReference type="AlphaFoldDB" id="A0A6S7J353"/>
<name>A0A6S7J353_PARCT</name>
<reference evidence="1" key="1">
    <citation type="submission" date="2020-04" db="EMBL/GenBank/DDBJ databases">
        <authorList>
            <person name="Alioto T."/>
            <person name="Alioto T."/>
            <person name="Gomez Garrido J."/>
        </authorList>
    </citation>
    <scope>NUCLEOTIDE SEQUENCE</scope>
    <source>
        <strain evidence="1">A484AB</strain>
    </source>
</reference>
<organism evidence="1 2">
    <name type="scientific">Paramuricea clavata</name>
    <name type="common">Red gorgonian</name>
    <name type="synonym">Violescent sea-whip</name>
    <dbReference type="NCBI Taxonomy" id="317549"/>
    <lineage>
        <taxon>Eukaryota</taxon>
        <taxon>Metazoa</taxon>
        <taxon>Cnidaria</taxon>
        <taxon>Anthozoa</taxon>
        <taxon>Octocorallia</taxon>
        <taxon>Malacalcyonacea</taxon>
        <taxon>Plexauridae</taxon>
        <taxon>Paramuricea</taxon>
    </lineage>
</organism>
<dbReference type="Proteomes" id="UP001152795">
    <property type="component" value="Unassembled WGS sequence"/>
</dbReference>
<proteinExistence type="predicted"/>
<keyword evidence="2" id="KW-1185">Reference proteome</keyword>
<sequence length="94" mass="10432">MASNSKDLIEGFRLQENTYFDHALNFIVAGEPYTCLGLIFPGEIMRLLGPAKEKMPSDVFAAKVTKDEASQLHNLGPTHNIFLSEALMTVNNFT</sequence>
<evidence type="ECO:0000313" key="2">
    <source>
        <dbReference type="Proteomes" id="UP001152795"/>
    </source>
</evidence>
<gene>
    <name evidence="1" type="ORF">PACLA_8A085080</name>
</gene>
<accession>A0A6S7J353</accession>
<comment type="caution">
    <text evidence="1">The sequence shown here is derived from an EMBL/GenBank/DDBJ whole genome shotgun (WGS) entry which is preliminary data.</text>
</comment>
<dbReference type="EMBL" id="CACRXK020014154">
    <property type="protein sequence ID" value="CAB4026365.1"/>
    <property type="molecule type" value="Genomic_DNA"/>
</dbReference>
<protein>
    <submittedName>
        <fullName evidence="1">Uncharacterized protein</fullName>
    </submittedName>
</protein>